<dbReference type="PANTHER" id="PTHR37431">
    <property type="entry name" value="PROTEIN CBG06927"/>
    <property type="match status" value="1"/>
</dbReference>
<organism evidence="1 2">
    <name type="scientific">Ascaris lumbricoides</name>
    <name type="common">Giant roundworm</name>
    <dbReference type="NCBI Taxonomy" id="6252"/>
    <lineage>
        <taxon>Eukaryota</taxon>
        <taxon>Metazoa</taxon>
        <taxon>Ecdysozoa</taxon>
        <taxon>Nematoda</taxon>
        <taxon>Chromadorea</taxon>
        <taxon>Rhabditida</taxon>
        <taxon>Spirurina</taxon>
        <taxon>Ascaridomorpha</taxon>
        <taxon>Ascaridoidea</taxon>
        <taxon>Ascarididae</taxon>
        <taxon>Ascaris</taxon>
    </lineage>
</organism>
<sequence length="118" mass="13261">MLDYAGKLQSETGAMQFPVQGSDIFQKLCRIYLEFKECTRDVNCASLSVDAVDASYGYMCGAGYKLFEKHAMCFAEVEAQKDYVKCKVAASQAISDAQKLKGHDNNQQYFKVNLFILE</sequence>
<evidence type="ECO:0000313" key="1">
    <source>
        <dbReference type="Proteomes" id="UP000036681"/>
    </source>
</evidence>
<dbReference type="AlphaFoldDB" id="A0A0M3IA51"/>
<dbReference type="PANTHER" id="PTHR37431:SF6">
    <property type="entry name" value="PROTEIN CBG06927"/>
    <property type="match status" value="1"/>
</dbReference>
<reference evidence="2" key="1">
    <citation type="submission" date="2017-02" db="UniProtKB">
        <authorList>
            <consortium name="WormBaseParasite"/>
        </authorList>
    </citation>
    <scope>IDENTIFICATION</scope>
</reference>
<evidence type="ECO:0000313" key="2">
    <source>
        <dbReference type="WBParaSite" id="ALUE_0001441101-mRNA-1"/>
    </source>
</evidence>
<protein>
    <submittedName>
        <fullName evidence="2">DUF19 domain-containing protein</fullName>
    </submittedName>
</protein>
<name>A0A0M3IA51_ASCLU</name>
<proteinExistence type="predicted"/>
<keyword evidence="1" id="KW-1185">Reference proteome</keyword>
<accession>A0A0M3IA51</accession>
<dbReference type="Proteomes" id="UP000036681">
    <property type="component" value="Unplaced"/>
</dbReference>
<dbReference type="WBParaSite" id="ALUE_0001441101-mRNA-1">
    <property type="protein sequence ID" value="ALUE_0001441101-mRNA-1"/>
    <property type="gene ID" value="ALUE_0001441101"/>
</dbReference>